<gene>
    <name evidence="4" type="ORF">FAP39_05885</name>
</gene>
<dbReference type="Gene3D" id="3.40.50.300">
    <property type="entry name" value="P-loop containing nucleotide triphosphate hydrolases"/>
    <property type="match status" value="1"/>
</dbReference>
<evidence type="ECO:0000313" key="4">
    <source>
        <dbReference type="EMBL" id="TKZ21629.1"/>
    </source>
</evidence>
<name>A0A4U7N6W5_9RHOB</name>
<dbReference type="InterPro" id="IPR025669">
    <property type="entry name" value="AAA_dom"/>
</dbReference>
<dbReference type="GO" id="GO:0005524">
    <property type="term" value="F:ATP binding"/>
    <property type="evidence" value="ECO:0007669"/>
    <property type="project" value="UniProtKB-KW"/>
</dbReference>
<dbReference type="InterPro" id="IPR027417">
    <property type="entry name" value="P-loop_NTPase"/>
</dbReference>
<keyword evidence="2" id="KW-0067">ATP-binding</keyword>
<dbReference type="AlphaFoldDB" id="A0A4U7N6W5"/>
<comment type="caution">
    <text evidence="4">The sequence shown here is derived from an EMBL/GenBank/DDBJ whole genome shotgun (WGS) entry which is preliminary data.</text>
</comment>
<evidence type="ECO:0000256" key="1">
    <source>
        <dbReference type="ARBA" id="ARBA00022741"/>
    </source>
</evidence>
<organism evidence="4 5">
    <name type="scientific">Shimia litoralis</name>
    <dbReference type="NCBI Taxonomy" id="420403"/>
    <lineage>
        <taxon>Bacteria</taxon>
        <taxon>Pseudomonadati</taxon>
        <taxon>Pseudomonadota</taxon>
        <taxon>Alphaproteobacteria</taxon>
        <taxon>Rhodobacterales</taxon>
        <taxon>Roseobacteraceae</taxon>
    </lineage>
</organism>
<dbReference type="GO" id="GO:0051782">
    <property type="term" value="P:negative regulation of cell division"/>
    <property type="evidence" value="ECO:0007669"/>
    <property type="project" value="TreeGrafter"/>
</dbReference>
<dbReference type="Proteomes" id="UP000306575">
    <property type="component" value="Unassembled WGS sequence"/>
</dbReference>
<dbReference type="PANTHER" id="PTHR43384:SF6">
    <property type="entry name" value="SEPTUM SITE-DETERMINING PROTEIN MIND HOMOLOG, CHLOROPLASTIC"/>
    <property type="match status" value="1"/>
</dbReference>
<evidence type="ECO:0000313" key="5">
    <source>
        <dbReference type="Proteomes" id="UP000306575"/>
    </source>
</evidence>
<dbReference type="EMBL" id="SULI01000004">
    <property type="protein sequence ID" value="TKZ21629.1"/>
    <property type="molecule type" value="Genomic_DNA"/>
</dbReference>
<dbReference type="PANTHER" id="PTHR43384">
    <property type="entry name" value="SEPTUM SITE-DETERMINING PROTEIN MIND HOMOLOG, CHLOROPLASTIC-RELATED"/>
    <property type="match status" value="1"/>
</dbReference>
<reference evidence="4 5" key="1">
    <citation type="submission" date="2019-04" db="EMBL/GenBank/DDBJ databases">
        <title>Genome sequence of Pelagicola litoralis CL-ES2.</title>
        <authorList>
            <person name="Cao J."/>
        </authorList>
    </citation>
    <scope>NUCLEOTIDE SEQUENCE [LARGE SCALE GENOMIC DNA]</scope>
    <source>
        <strain evidence="4 5">CL-ES2</strain>
    </source>
</reference>
<accession>A0A4U7N6W5</accession>
<dbReference type="OrthoDB" id="8281972at2"/>
<keyword evidence="5" id="KW-1185">Reference proteome</keyword>
<dbReference type="InterPro" id="IPR050625">
    <property type="entry name" value="ParA/MinD_ATPase"/>
</dbReference>
<dbReference type="GO" id="GO:0009898">
    <property type="term" value="C:cytoplasmic side of plasma membrane"/>
    <property type="evidence" value="ECO:0007669"/>
    <property type="project" value="TreeGrafter"/>
</dbReference>
<dbReference type="GO" id="GO:0016887">
    <property type="term" value="F:ATP hydrolysis activity"/>
    <property type="evidence" value="ECO:0007669"/>
    <property type="project" value="TreeGrafter"/>
</dbReference>
<protein>
    <submittedName>
        <fullName evidence="4">Pilus assembly protein CpaE</fullName>
    </submittedName>
</protein>
<feature type="domain" description="AAA" evidence="3">
    <location>
        <begin position="164"/>
        <end position="321"/>
    </location>
</feature>
<dbReference type="Pfam" id="PF13614">
    <property type="entry name" value="AAA_31"/>
    <property type="match status" value="1"/>
</dbReference>
<sequence>MTSDMIQSDPSPILACTVCRDVQNFETLIVDMEDALGEQWGDLGFTDVLQFFGQPDAKSLEFIALAIDDYDEENLAQLMTVIDAAKSRDIRIILIAEDVTPASLHKLLRHGADEFIPYPLPQGELQDAITRIRTPKTVEAPAPEPQAAPTMALQPDQQSREGVIIAVHGLAGGTGATTLAVNLAWELANTSKKDNPSVCLLDLDLQFGSVSTYLDLPRREAVFELLADTESMDSESFDQALVSFDDKMRVLTAPSDMIPLDLVASEDIERILDTARRHFDYVVVDMPSTLVQWSETVLTAAHVYFATLEIDMRSAQNAMRLKRALQAEDLPFEKLRYVLNRAPKFTDLAGKSRVKRLAESLSISIDVLLPDGGRQVMQGADHGQPLLASAAKNPLRKEIAKLAQSLHQLDQTDPKAA</sequence>
<dbReference type="GO" id="GO:0005829">
    <property type="term" value="C:cytosol"/>
    <property type="evidence" value="ECO:0007669"/>
    <property type="project" value="TreeGrafter"/>
</dbReference>
<dbReference type="RefSeq" id="WP_138015458.1">
    <property type="nucleotide sequence ID" value="NZ_SULI01000004.1"/>
</dbReference>
<dbReference type="SUPFAM" id="SSF52540">
    <property type="entry name" value="P-loop containing nucleoside triphosphate hydrolases"/>
    <property type="match status" value="1"/>
</dbReference>
<proteinExistence type="predicted"/>
<evidence type="ECO:0000259" key="3">
    <source>
        <dbReference type="Pfam" id="PF13614"/>
    </source>
</evidence>
<evidence type="ECO:0000256" key="2">
    <source>
        <dbReference type="ARBA" id="ARBA00022840"/>
    </source>
</evidence>
<keyword evidence="1" id="KW-0547">Nucleotide-binding</keyword>